<keyword evidence="3" id="KW-1185">Reference proteome</keyword>
<dbReference type="SUPFAM" id="SSF55729">
    <property type="entry name" value="Acyl-CoA N-acyltransferases (Nat)"/>
    <property type="match status" value="1"/>
</dbReference>
<accession>A0ABS1V441</accession>
<dbReference type="Proteomes" id="UP000606490">
    <property type="component" value="Unassembled WGS sequence"/>
</dbReference>
<organism evidence="2 3">
    <name type="scientific">Belnapia mucosa</name>
    <dbReference type="NCBI Taxonomy" id="2804532"/>
    <lineage>
        <taxon>Bacteria</taxon>
        <taxon>Pseudomonadati</taxon>
        <taxon>Pseudomonadota</taxon>
        <taxon>Alphaproteobacteria</taxon>
        <taxon>Acetobacterales</taxon>
        <taxon>Roseomonadaceae</taxon>
        <taxon>Belnapia</taxon>
    </lineage>
</organism>
<dbReference type="Pfam" id="PF00583">
    <property type="entry name" value="Acetyltransf_1"/>
    <property type="match status" value="1"/>
</dbReference>
<dbReference type="PROSITE" id="PS51186">
    <property type="entry name" value="GNAT"/>
    <property type="match status" value="1"/>
</dbReference>
<protein>
    <submittedName>
        <fullName evidence="2">N-acetyltransferase</fullName>
    </submittedName>
</protein>
<evidence type="ECO:0000313" key="2">
    <source>
        <dbReference type="EMBL" id="MBL6456465.1"/>
    </source>
</evidence>
<dbReference type="InterPro" id="IPR016181">
    <property type="entry name" value="Acyl_CoA_acyltransferase"/>
</dbReference>
<reference evidence="2 3" key="1">
    <citation type="submission" date="2021-01" db="EMBL/GenBank/DDBJ databases">
        <title>Belnapia mucosa sp. nov. and Belnapia arida sp. nov., isolated from the Tabernas Desert (Almeria, Spain).</title>
        <authorList>
            <person name="Molina-Menor E."/>
            <person name="Vidal-Verdu A."/>
            <person name="Calonge A."/>
            <person name="Satari L."/>
            <person name="Pereto Magraner J."/>
            <person name="Porcar Miralles M."/>
        </authorList>
    </citation>
    <scope>NUCLEOTIDE SEQUENCE [LARGE SCALE GENOMIC DNA]</scope>
    <source>
        <strain evidence="2 3">T6</strain>
    </source>
</reference>
<evidence type="ECO:0000313" key="3">
    <source>
        <dbReference type="Proteomes" id="UP000606490"/>
    </source>
</evidence>
<dbReference type="Gene3D" id="3.40.630.30">
    <property type="match status" value="1"/>
</dbReference>
<comment type="caution">
    <text evidence="2">The sequence shown here is derived from an EMBL/GenBank/DDBJ whole genome shotgun (WGS) entry which is preliminary data.</text>
</comment>
<dbReference type="CDD" id="cd04301">
    <property type="entry name" value="NAT_SF"/>
    <property type="match status" value="1"/>
</dbReference>
<dbReference type="RefSeq" id="WP_202826204.1">
    <property type="nucleotide sequence ID" value="NZ_JAEUXJ010000005.1"/>
</dbReference>
<dbReference type="PANTHER" id="PTHR43072">
    <property type="entry name" value="N-ACETYLTRANSFERASE"/>
    <property type="match status" value="1"/>
</dbReference>
<sequence>MPNLLLRDSTDADIPAIARIYGHWVLNGRASFELDPPGEAEMARRREAVLAAGYPYLVATDAEGQVLGYAYASAYRARPAYRFSVENSIYVAPEAGRRGVGRLLLPALVDRCAALGYRLMIAVIGDSGNAGSIGLHSACGFTHAGLLPAVGWKHGRWVDSVFMTRPLGEGPTTAPE</sequence>
<dbReference type="PANTHER" id="PTHR43072:SF8">
    <property type="entry name" value="ACYLTRANSFERASE FABY-RELATED"/>
    <property type="match status" value="1"/>
</dbReference>
<evidence type="ECO:0000259" key="1">
    <source>
        <dbReference type="PROSITE" id="PS51186"/>
    </source>
</evidence>
<name>A0ABS1V441_9PROT</name>
<gene>
    <name evidence="2" type="ORF">JMJ55_14115</name>
</gene>
<dbReference type="EMBL" id="JAEUXJ010000005">
    <property type="protein sequence ID" value="MBL6456465.1"/>
    <property type="molecule type" value="Genomic_DNA"/>
</dbReference>
<proteinExistence type="predicted"/>
<feature type="domain" description="N-acetyltransferase" evidence="1">
    <location>
        <begin position="4"/>
        <end position="168"/>
    </location>
</feature>
<dbReference type="InterPro" id="IPR000182">
    <property type="entry name" value="GNAT_dom"/>
</dbReference>